<dbReference type="GO" id="GO:0044010">
    <property type="term" value="P:single-species biofilm formation"/>
    <property type="evidence" value="ECO:0007669"/>
    <property type="project" value="TreeGrafter"/>
</dbReference>
<dbReference type="PANTHER" id="PTHR43685">
    <property type="entry name" value="GLYCOSYLTRANSFERASE"/>
    <property type="match status" value="1"/>
</dbReference>
<feature type="domain" description="Glycosyltransferase 2-like" evidence="1">
    <location>
        <begin position="4"/>
        <end position="124"/>
    </location>
</feature>
<dbReference type="Pfam" id="PF00535">
    <property type="entry name" value="Glycos_transf_2"/>
    <property type="match status" value="1"/>
</dbReference>
<keyword evidence="2" id="KW-0328">Glycosyltransferase</keyword>
<evidence type="ECO:0000259" key="1">
    <source>
        <dbReference type="Pfam" id="PF00535"/>
    </source>
</evidence>
<keyword evidence="2" id="KW-0808">Transferase</keyword>
<organism evidence="2 3">
    <name type="scientific">BD1-7 clade bacterium</name>
    <dbReference type="NCBI Taxonomy" id="2029982"/>
    <lineage>
        <taxon>Bacteria</taxon>
        <taxon>Pseudomonadati</taxon>
        <taxon>Pseudomonadota</taxon>
        <taxon>Gammaproteobacteria</taxon>
        <taxon>Cellvibrionales</taxon>
        <taxon>Spongiibacteraceae</taxon>
        <taxon>BD1-7 clade</taxon>
    </lineage>
</organism>
<dbReference type="InterPro" id="IPR050834">
    <property type="entry name" value="Glycosyltransf_2"/>
</dbReference>
<dbReference type="GO" id="GO:0016757">
    <property type="term" value="F:glycosyltransferase activity"/>
    <property type="evidence" value="ECO:0007669"/>
    <property type="project" value="UniProtKB-KW"/>
</dbReference>
<reference evidence="2 3" key="1">
    <citation type="submission" date="2019-11" db="EMBL/GenBank/DDBJ databases">
        <authorList>
            <person name="Holert J."/>
        </authorList>
    </citation>
    <scope>NUCLEOTIDE SEQUENCE [LARGE SCALE GENOMIC DNA]</scope>
    <source>
        <strain evidence="2">SB11_3</strain>
    </source>
</reference>
<evidence type="ECO:0000313" key="2">
    <source>
        <dbReference type="EMBL" id="CAA0113330.1"/>
    </source>
</evidence>
<keyword evidence="3" id="KW-1185">Reference proteome</keyword>
<dbReference type="Gene3D" id="3.90.550.10">
    <property type="entry name" value="Spore Coat Polysaccharide Biosynthesis Protein SpsA, Chain A"/>
    <property type="match status" value="1"/>
</dbReference>
<evidence type="ECO:0000313" key="3">
    <source>
        <dbReference type="Proteomes" id="UP000441399"/>
    </source>
</evidence>
<dbReference type="EMBL" id="CACSIO010000016">
    <property type="protein sequence ID" value="CAA0113330.1"/>
    <property type="molecule type" value="Genomic_DNA"/>
</dbReference>
<proteinExistence type="predicted"/>
<dbReference type="InterPro" id="IPR029044">
    <property type="entry name" value="Nucleotide-diphossugar_trans"/>
</dbReference>
<dbReference type="EC" id="2.4.1.338" evidence="2"/>
<sequence length="297" mass="33315">MLTSIVIRTLNEARFLGEALTAIENQTVTSENIEIVIVDSGSTDDTLDIARSHHCKIVQMKKEDFTFGRALNVGCAAASGEYLVFLSGHCIPTTGEWLANLIAPLESGEAVYAYGRQEGSQLSAYSEIQHFNKYFPASAEVRPMKGFSNNANAALIRSVWKRYPFDEALTGLEDMALAKELLENSYRVTYQADASVYHIHTETFAQTTHRYQREAYALCGISPLIQFNLLDVVQYTVKGIWSDLYHASHEGCLDAHWKGIFAYRFAQYWGTFKGNQQSRIDALHAKRAYFDPLGGKI</sequence>
<dbReference type="PANTHER" id="PTHR43685:SF13">
    <property type="entry name" value="O ANTIGEN BIOSYNTHESIS RHAMNOSYLTRANSFERASE RFBN"/>
    <property type="match status" value="1"/>
</dbReference>
<dbReference type="InterPro" id="IPR001173">
    <property type="entry name" value="Glyco_trans_2-like"/>
</dbReference>
<dbReference type="Proteomes" id="UP000441399">
    <property type="component" value="Unassembled WGS sequence"/>
</dbReference>
<name>A0A5S9Q7S7_9GAMM</name>
<dbReference type="SUPFAM" id="SSF53448">
    <property type="entry name" value="Nucleotide-diphospho-sugar transferases"/>
    <property type="match status" value="1"/>
</dbReference>
<dbReference type="AlphaFoldDB" id="A0A5S9Q7S7"/>
<accession>A0A5S9Q7S7</accession>
<dbReference type="OrthoDB" id="9801954at2"/>
<protein>
    <submittedName>
        <fullName evidence="2">Validoxylamine A glucosyltransferase</fullName>
        <ecNumber evidence="2">2.4.1.338</ecNumber>
    </submittedName>
</protein>
<gene>
    <name evidence="2" type="primary">valG</name>
    <name evidence="2" type="ORF">OPDIPICF_04713</name>
</gene>